<keyword evidence="2" id="KW-1185">Reference proteome</keyword>
<name>G2JA19_9BURK</name>
<proteinExistence type="predicted"/>
<gene>
    <name evidence="1" type="ORF">CAGGBEG34_270025</name>
</gene>
<evidence type="ECO:0000313" key="1">
    <source>
        <dbReference type="EMBL" id="CCD29616.1"/>
    </source>
</evidence>
<dbReference type="Proteomes" id="UP000054051">
    <property type="component" value="Unassembled WGS sequence"/>
</dbReference>
<sequence>MSIYGLLRRSPYKWLDLFSLFQNHVLKRDGAIILKHVYYKLSILICLSIDVKLSYLLERLYQRDEAEQWLFRVSEMVALTGEEGAQLYLTLHRARQAHIVVELARGWLYFPRARSLPPTPLDQFALEVRRPCITYASLEAELSRNGWIPQVPTVETYMTTGREARFDTPLGSLELVHTKRTGVLNTADIQWNPARGIWVATSERALRDLHRVGRNLNLVEHP</sequence>
<dbReference type="eggNOG" id="COG5340">
    <property type="taxonomic scope" value="Bacteria"/>
</dbReference>
<evidence type="ECO:0000313" key="2">
    <source>
        <dbReference type="Proteomes" id="UP000054051"/>
    </source>
</evidence>
<organism evidence="1 2">
    <name type="scientific">Candidatus Glomeribacter gigasporarum BEG34</name>
    <dbReference type="NCBI Taxonomy" id="1070319"/>
    <lineage>
        <taxon>Bacteria</taxon>
        <taxon>Pseudomonadati</taxon>
        <taxon>Pseudomonadota</taxon>
        <taxon>Betaproteobacteria</taxon>
        <taxon>Burkholderiales</taxon>
        <taxon>Burkholderiaceae</taxon>
        <taxon>Candidatus Glomeribacter</taxon>
    </lineage>
</organism>
<dbReference type="EMBL" id="CAFB01000044">
    <property type="protein sequence ID" value="CCD29616.1"/>
    <property type="molecule type" value="Genomic_DNA"/>
</dbReference>
<accession>G2JA19</accession>
<reference evidence="1 2" key="1">
    <citation type="submission" date="2011-08" db="EMBL/GenBank/DDBJ databases">
        <title>The genome of the obligate endobacterium of an arbuscular mycorrhizal fungus reveals an interphylum network of nutritional interactions.</title>
        <authorList>
            <person name="Ghignone S."/>
            <person name="Salvioli A."/>
            <person name="Anca I."/>
            <person name="Lumini E."/>
            <person name="Ortu G."/>
            <person name="Petiti L."/>
            <person name="Cruveiller S."/>
            <person name="Bianciotto V."/>
            <person name="Piffanelli P."/>
            <person name="Lanfranco L."/>
            <person name="Bonfante P."/>
        </authorList>
    </citation>
    <scope>NUCLEOTIDE SEQUENCE [LARGE SCALE GENOMIC DNA]</scope>
    <source>
        <strain evidence="1 2">BEG34</strain>
    </source>
</reference>
<comment type="caution">
    <text evidence="1">The sequence shown here is derived from an EMBL/GenBank/DDBJ whole genome shotgun (WGS) entry which is preliminary data.</text>
</comment>
<protein>
    <submittedName>
        <fullName evidence="1">Uncharacterized protein</fullName>
    </submittedName>
</protein>
<dbReference type="AlphaFoldDB" id="G2JA19"/>
<dbReference type="STRING" id="1070319.CAGGBEG34_270025"/>